<dbReference type="GO" id="GO:0003676">
    <property type="term" value="F:nucleic acid binding"/>
    <property type="evidence" value="ECO:0007669"/>
    <property type="project" value="InterPro"/>
</dbReference>
<dbReference type="Pfam" id="PF00098">
    <property type="entry name" value="zf-CCHC"/>
    <property type="match status" value="1"/>
</dbReference>
<evidence type="ECO:0000256" key="1">
    <source>
        <dbReference type="PROSITE-ProRule" id="PRU00047"/>
    </source>
</evidence>
<evidence type="ECO:0000259" key="2">
    <source>
        <dbReference type="PROSITE" id="PS50158"/>
    </source>
</evidence>
<dbReference type="Gene3D" id="4.10.60.10">
    <property type="entry name" value="Zinc finger, CCHC-type"/>
    <property type="match status" value="1"/>
</dbReference>
<dbReference type="GO" id="GO:0008270">
    <property type="term" value="F:zinc ion binding"/>
    <property type="evidence" value="ECO:0007669"/>
    <property type="project" value="UniProtKB-KW"/>
</dbReference>
<sequence length="234" mass="26228">MDLKNVDIKIESADQALTVLCSLSPFYDTFADTLPYGKERRTQQKNFNRKKSIARSKSRAWKQNFYECGEQGHYKRDCPELKEKRGKQKVDNSANIVDTCGNSDDSDYVGEVCASPEGSAIGVLVLQLSQMRALVRICDHYIRKICITFVKGAVGDRLRICKASLANAKGIALGANRFCDQTTTFCEGDCLRKCEVRVAFATFSGSFRQRICDVFVAFVNPRSHLLDLQLNNGI</sequence>
<dbReference type="InterPro" id="IPR036875">
    <property type="entry name" value="Znf_CCHC_sf"/>
</dbReference>
<dbReference type="RefSeq" id="XP_016472276.1">
    <property type="nucleotide sequence ID" value="XM_016616790.1"/>
</dbReference>
<keyword evidence="1" id="KW-0479">Metal-binding</keyword>
<dbReference type="SUPFAM" id="SSF57756">
    <property type="entry name" value="Retrovirus zinc finger-like domains"/>
    <property type="match status" value="1"/>
</dbReference>
<keyword evidence="1" id="KW-0862">Zinc</keyword>
<organism evidence="3">
    <name type="scientific">Nicotiana tabacum</name>
    <name type="common">Common tobacco</name>
    <dbReference type="NCBI Taxonomy" id="4097"/>
    <lineage>
        <taxon>Eukaryota</taxon>
        <taxon>Viridiplantae</taxon>
        <taxon>Streptophyta</taxon>
        <taxon>Embryophyta</taxon>
        <taxon>Tracheophyta</taxon>
        <taxon>Spermatophyta</taxon>
        <taxon>Magnoliopsida</taxon>
        <taxon>eudicotyledons</taxon>
        <taxon>Gunneridae</taxon>
        <taxon>Pentapetalae</taxon>
        <taxon>asterids</taxon>
        <taxon>lamiids</taxon>
        <taxon>Solanales</taxon>
        <taxon>Solanaceae</taxon>
        <taxon>Nicotianoideae</taxon>
        <taxon>Nicotianeae</taxon>
        <taxon>Nicotiana</taxon>
    </lineage>
</organism>
<feature type="domain" description="CCHC-type" evidence="2">
    <location>
        <begin position="66"/>
        <end position="80"/>
    </location>
</feature>
<accession>A0A1S4A6T3</accession>
<gene>
    <name evidence="3" type="primary">LOC107794308</name>
</gene>
<proteinExistence type="predicted"/>
<dbReference type="OrthoDB" id="1751483at2759"/>
<protein>
    <recommendedName>
        <fullName evidence="2">CCHC-type domain-containing protein</fullName>
    </recommendedName>
</protein>
<dbReference type="PROSITE" id="PS50158">
    <property type="entry name" value="ZF_CCHC"/>
    <property type="match status" value="1"/>
</dbReference>
<name>A0A1S4A6T3_TOBAC</name>
<keyword evidence="1" id="KW-0863">Zinc-finger</keyword>
<dbReference type="KEGG" id="nta:107794308"/>
<dbReference type="InterPro" id="IPR001878">
    <property type="entry name" value="Znf_CCHC"/>
</dbReference>
<reference evidence="3" key="1">
    <citation type="submission" date="2025-08" db="UniProtKB">
        <authorList>
            <consortium name="RefSeq"/>
        </authorList>
    </citation>
    <scope>IDENTIFICATION</scope>
</reference>
<evidence type="ECO:0000313" key="3">
    <source>
        <dbReference type="RefSeq" id="XP_016472276.1"/>
    </source>
</evidence>
<dbReference type="AlphaFoldDB" id="A0A1S4A6T3"/>
<dbReference type="PaxDb" id="4097-A0A1S4A6T3"/>